<reference evidence="1" key="1">
    <citation type="journal article" date="2011" name="PLoS ONE">
        <title>Genome of a low-salinity ammonia-oxidizing archaeon determined by single-cell and metagenomic analysis.</title>
        <authorList>
            <person name="Blainey P.C."/>
            <person name="Mosier A.C."/>
            <person name="Potanina A."/>
            <person name="Francis C.A."/>
            <person name="Quake S.R."/>
        </authorList>
    </citation>
    <scope>NUCLEOTIDE SEQUENCE [LARGE SCALE GENOMIC DNA]</scope>
    <source>
        <strain evidence="1">SFB1</strain>
    </source>
</reference>
<dbReference type="AlphaFoldDB" id="F3KKN9"/>
<gene>
    <name evidence="1" type="ORF">Nlim_1063</name>
</gene>
<dbReference type="Proteomes" id="UP000004348">
    <property type="component" value="Chromosome"/>
</dbReference>
<comment type="caution">
    <text evidence="1">The sequence shown here is derived from an EMBL/GenBank/DDBJ whole genome shotgun (WGS) entry which is preliminary data.</text>
</comment>
<accession>F3KKN9</accession>
<dbReference type="HOGENOM" id="CLU_632548_0_0_2"/>
<proteinExistence type="predicted"/>
<sequence length="410" mass="45131">MLGPSLNNAFADIIPPKKQIALGISPDDISCETGMFKVIRDRTDSVSCVKISSVVKLIVKGWSKPVEQKALDVQIKEDVKPLATINILYVEPIKTQYGKITSTAATSGYDFAFEICAGSQKIFVPEVLIKSDSQTQRYEIPDNIAPNSCLLSATFIKASDPNSIKVTLLNKGDISKLLADGEASIATIQSELDNAKKALGDKSATDTSQTAKIGDLRKQLNDAKEDLYRLYFTIYANPTEKYDIKKLSFTGEAIEGESAKILAVKKSVSAENMYDAVFEACTGDKQIALPVVLVSSDTEATNVKIGNKISPNTCQMTSVKITAINPDSITAKMAGNVESNKVPELEDQLVKLQKEIVGQRDALRKLFHDPKESNFNEQVEMHTAKIIELRNQISSIKDDYNKILYQMYRQ</sequence>
<dbReference type="EMBL" id="AEGP01000040">
    <property type="protein sequence ID" value="EGG42048.1"/>
    <property type="molecule type" value="Genomic_DNA"/>
</dbReference>
<organism evidence="1">
    <name type="scientific">Candidatus Nitrosarchaeum limnium SFB1</name>
    <dbReference type="NCBI Taxonomy" id="886738"/>
    <lineage>
        <taxon>Archaea</taxon>
        <taxon>Nitrososphaerota</taxon>
        <taxon>Nitrososphaeria</taxon>
        <taxon>Nitrosopumilales</taxon>
        <taxon>Nitrosopumilaceae</taxon>
        <taxon>Nitrosarchaeum</taxon>
    </lineage>
</organism>
<evidence type="ECO:0000313" key="1">
    <source>
        <dbReference type="EMBL" id="EGG42048.1"/>
    </source>
</evidence>
<dbReference type="STRING" id="886738.Nlim_1063"/>
<protein>
    <submittedName>
        <fullName evidence="1">Uncharacterized protein</fullName>
    </submittedName>
</protein>
<name>F3KKN9_9ARCH</name>